<dbReference type="EMBL" id="CAXLJL010000212">
    <property type="protein sequence ID" value="CAL5134645.1"/>
    <property type="molecule type" value="Genomic_DNA"/>
</dbReference>
<dbReference type="PANTHER" id="PTHR12000">
    <property type="entry name" value="HEMOGLOBINASE FAMILY MEMBER"/>
    <property type="match status" value="1"/>
</dbReference>
<dbReference type="GO" id="GO:0006624">
    <property type="term" value="P:vacuolar protein processing"/>
    <property type="evidence" value="ECO:0007669"/>
    <property type="project" value="TreeGrafter"/>
</dbReference>
<dbReference type="GO" id="GO:0004197">
    <property type="term" value="F:cysteine-type endopeptidase activity"/>
    <property type="evidence" value="ECO:0007669"/>
    <property type="project" value="TreeGrafter"/>
</dbReference>
<comment type="caution">
    <text evidence="2">The sequence shown here is derived from an EMBL/GenBank/DDBJ whole genome shotgun (WGS) entry which is preliminary data.</text>
</comment>
<reference evidence="2" key="1">
    <citation type="submission" date="2024-06" db="EMBL/GenBank/DDBJ databases">
        <authorList>
            <person name="Liu X."/>
            <person name="Lenzi L."/>
            <person name="Haldenby T S."/>
            <person name="Uol C."/>
        </authorList>
    </citation>
    <scope>NUCLEOTIDE SEQUENCE</scope>
</reference>
<dbReference type="Gene3D" id="3.40.50.1460">
    <property type="match status" value="1"/>
</dbReference>
<name>A0AAV2TBW8_CALDB</name>
<dbReference type="Proteomes" id="UP001497525">
    <property type="component" value="Unassembled WGS sequence"/>
</dbReference>
<dbReference type="GO" id="GO:0005773">
    <property type="term" value="C:vacuole"/>
    <property type="evidence" value="ECO:0007669"/>
    <property type="project" value="GOC"/>
</dbReference>
<dbReference type="AlphaFoldDB" id="A0AAV2TBW8"/>
<protein>
    <submittedName>
        <fullName evidence="2">Uncharacterized protein</fullName>
    </submittedName>
</protein>
<dbReference type="Pfam" id="PF01650">
    <property type="entry name" value="Peptidase_C13"/>
    <property type="match status" value="2"/>
</dbReference>
<dbReference type="PRINTS" id="PR00776">
    <property type="entry name" value="HEMOGLOBNASE"/>
</dbReference>
<evidence type="ECO:0000313" key="2">
    <source>
        <dbReference type="EMBL" id="CAL5134645.1"/>
    </source>
</evidence>
<evidence type="ECO:0000313" key="3">
    <source>
        <dbReference type="Proteomes" id="UP001497525"/>
    </source>
</evidence>
<organism evidence="2 3">
    <name type="scientific">Calicophoron daubneyi</name>
    <name type="common">Rumen fluke</name>
    <name type="synonym">Paramphistomum daubneyi</name>
    <dbReference type="NCBI Taxonomy" id="300641"/>
    <lineage>
        <taxon>Eukaryota</taxon>
        <taxon>Metazoa</taxon>
        <taxon>Spiralia</taxon>
        <taxon>Lophotrochozoa</taxon>
        <taxon>Platyhelminthes</taxon>
        <taxon>Trematoda</taxon>
        <taxon>Digenea</taxon>
        <taxon>Plagiorchiida</taxon>
        <taxon>Pronocephalata</taxon>
        <taxon>Paramphistomoidea</taxon>
        <taxon>Paramphistomidae</taxon>
        <taxon>Calicophoron</taxon>
    </lineage>
</organism>
<comment type="similarity">
    <text evidence="1">Belongs to the peptidase C13 family.</text>
</comment>
<dbReference type="GO" id="GO:0051603">
    <property type="term" value="P:proteolysis involved in protein catabolic process"/>
    <property type="evidence" value="ECO:0007669"/>
    <property type="project" value="TreeGrafter"/>
</dbReference>
<dbReference type="InterPro" id="IPR001096">
    <property type="entry name" value="Peptidase_C13"/>
</dbReference>
<evidence type="ECO:0000256" key="1">
    <source>
        <dbReference type="ARBA" id="ARBA00009941"/>
    </source>
</evidence>
<proteinExistence type="inferred from homology"/>
<accession>A0AAV2TBW8</accession>
<dbReference type="PANTHER" id="PTHR12000:SF42">
    <property type="entry name" value="LEGUMAIN"/>
    <property type="match status" value="1"/>
</dbReference>
<gene>
    <name evidence="2" type="ORF">CDAUBV1_LOCUS8501</name>
</gene>
<sequence>MAHDEKVARMSSVTDAWYTNETKYVNKPTMAKFGFCLFLSFVQLLHLCDAANWAVLVAGTETWKNYRHQANVGHMNYLLLQSGFPQENIVVMMFDNIINDERNKNKELEVNVKNFLDIMNGDENLRSSGRKVLLSNRDDNVFLFFSGYSSNSLLRFRKETLHADVLDDLFDSMTREGRYSNMYVVINGDQAGSILEKIDWNGKRIYATAGAMEGQKSYAHANRVFPDLPPYASYFTVAWFSAVSEVVGGMPVGDFISFSSNSGRRRNLNEFGEGTSGMTYP</sequence>